<comment type="caution">
    <text evidence="2">The sequence shown here is derived from an EMBL/GenBank/DDBJ whole genome shotgun (WGS) entry which is preliminary data.</text>
</comment>
<proteinExistence type="predicted"/>
<feature type="transmembrane region" description="Helical" evidence="1">
    <location>
        <begin position="9"/>
        <end position="28"/>
    </location>
</feature>
<accession>A0A505C0F8</accession>
<evidence type="ECO:0000256" key="1">
    <source>
        <dbReference type="SAM" id="Phobius"/>
    </source>
</evidence>
<gene>
    <name evidence="2" type="ORF">FJR63_23445</name>
</gene>
<dbReference type="RefSeq" id="WP_140711301.1">
    <property type="nucleotide sequence ID" value="NZ_CP030180.1"/>
</dbReference>
<protein>
    <submittedName>
        <fullName evidence="2">Uncharacterized protein</fullName>
    </submittedName>
</protein>
<reference evidence="2 3" key="1">
    <citation type="submission" date="2019-06" db="EMBL/GenBank/DDBJ databases">
        <title>Comparative genome anaysis of Salmonella and Staphylococcus aureus isolated from China.</title>
        <authorList>
            <person name="Li L."/>
        </authorList>
    </citation>
    <scope>NUCLEOTIDE SEQUENCE [LARGE SCALE GENOMIC DNA]</scope>
    <source>
        <strain evidence="2 3">GSJ/2016-Sal.-012</strain>
    </source>
</reference>
<dbReference type="EMBL" id="VFRH01000038">
    <property type="protein sequence ID" value="TPQ04724.1"/>
    <property type="molecule type" value="Genomic_DNA"/>
</dbReference>
<sequence>MKLSEQWPLYVKWIVVWLVILPMILHHVGCFGTFNYSLFCSISLGIGFGLCVPLVDRMFFFVCQHWRH</sequence>
<name>A0A505C0F8_SALER</name>
<keyword evidence="1" id="KW-0812">Transmembrane</keyword>
<dbReference type="AlphaFoldDB" id="A0A505C0F8"/>
<evidence type="ECO:0000313" key="3">
    <source>
        <dbReference type="Proteomes" id="UP000320106"/>
    </source>
</evidence>
<keyword evidence="1" id="KW-1133">Transmembrane helix</keyword>
<dbReference type="Proteomes" id="UP000320106">
    <property type="component" value="Unassembled WGS sequence"/>
</dbReference>
<feature type="transmembrane region" description="Helical" evidence="1">
    <location>
        <begin position="34"/>
        <end position="55"/>
    </location>
</feature>
<keyword evidence="1" id="KW-0472">Membrane</keyword>
<evidence type="ECO:0000313" key="2">
    <source>
        <dbReference type="EMBL" id="TPQ04724.1"/>
    </source>
</evidence>
<organism evidence="2 3">
    <name type="scientific">Salmonella enterica</name>
    <name type="common">Salmonella choleraesuis</name>
    <dbReference type="NCBI Taxonomy" id="28901"/>
    <lineage>
        <taxon>Bacteria</taxon>
        <taxon>Pseudomonadati</taxon>
        <taxon>Pseudomonadota</taxon>
        <taxon>Gammaproteobacteria</taxon>
        <taxon>Enterobacterales</taxon>
        <taxon>Enterobacteriaceae</taxon>
        <taxon>Salmonella</taxon>
    </lineage>
</organism>